<dbReference type="InterPro" id="IPR038499">
    <property type="entry name" value="BRO1_sf"/>
</dbReference>
<dbReference type="EMBL" id="JBJKFK010004021">
    <property type="protein sequence ID" value="KAL3309358.1"/>
    <property type="molecule type" value="Genomic_DNA"/>
</dbReference>
<comment type="caution">
    <text evidence="1">The sequence shown here is derived from an EMBL/GenBank/DDBJ whole genome shotgun (WGS) entry which is preliminary data.</text>
</comment>
<organism evidence="1 2">
    <name type="scientific">Cichlidogyrus casuarinus</name>
    <dbReference type="NCBI Taxonomy" id="1844966"/>
    <lineage>
        <taxon>Eukaryota</taxon>
        <taxon>Metazoa</taxon>
        <taxon>Spiralia</taxon>
        <taxon>Lophotrochozoa</taxon>
        <taxon>Platyhelminthes</taxon>
        <taxon>Monogenea</taxon>
        <taxon>Monopisthocotylea</taxon>
        <taxon>Dactylogyridea</taxon>
        <taxon>Ancyrocephalidae</taxon>
        <taxon>Cichlidogyrus</taxon>
    </lineage>
</organism>
<accession>A0ABD2PQM8</accession>
<dbReference type="Proteomes" id="UP001626550">
    <property type="component" value="Unassembled WGS sequence"/>
</dbReference>
<evidence type="ECO:0000313" key="2">
    <source>
        <dbReference type="Proteomes" id="UP001626550"/>
    </source>
</evidence>
<evidence type="ECO:0000313" key="1">
    <source>
        <dbReference type="EMBL" id="KAL3309358.1"/>
    </source>
</evidence>
<reference evidence="1 2" key="1">
    <citation type="submission" date="2024-11" db="EMBL/GenBank/DDBJ databases">
        <title>Adaptive evolution of stress response genes in parasites aligns with host niche diversity.</title>
        <authorList>
            <person name="Hahn C."/>
            <person name="Resl P."/>
        </authorList>
    </citation>
    <scope>NUCLEOTIDE SEQUENCE [LARGE SCALE GENOMIC DNA]</scope>
    <source>
        <strain evidence="1">EGGRZ-B1_66</strain>
        <tissue evidence="1">Body</tissue>
    </source>
</reference>
<dbReference type="AlphaFoldDB" id="A0ABD2PQM8"/>
<keyword evidence="2" id="KW-1185">Reference proteome</keyword>
<dbReference type="Gene3D" id="1.25.40.280">
    <property type="entry name" value="alix/aip1 like domains"/>
    <property type="match status" value="1"/>
</dbReference>
<name>A0ABD2PQM8_9PLAT</name>
<protein>
    <submittedName>
        <fullName evidence="1">Uncharacterized protein</fullName>
    </submittedName>
</protein>
<sequence length="69" mass="7733">MFVAIPCKKPVMLDMVSPLLRYVKDNCTAATNNTCRGPIEELNSLRNKIAAAISHNNDSTANLLKQYFY</sequence>
<gene>
    <name evidence="1" type="ORF">Ciccas_012097</name>
</gene>
<proteinExistence type="predicted"/>